<feature type="chain" id="PRO_5045322302" description="Outer membrane protein beta-barrel domain-containing protein" evidence="1">
    <location>
        <begin position="20"/>
        <end position="193"/>
    </location>
</feature>
<evidence type="ECO:0008006" key="4">
    <source>
        <dbReference type="Google" id="ProtNLM"/>
    </source>
</evidence>
<keyword evidence="1" id="KW-0732">Signal</keyword>
<evidence type="ECO:0000313" key="3">
    <source>
        <dbReference type="Proteomes" id="UP000597617"/>
    </source>
</evidence>
<protein>
    <recommendedName>
        <fullName evidence="4">Outer membrane protein beta-barrel domain-containing protein</fullName>
    </recommendedName>
</protein>
<reference evidence="2 3" key="1">
    <citation type="submission" date="2020-11" db="EMBL/GenBank/DDBJ databases">
        <authorList>
            <person name="Kim M.K."/>
        </authorList>
    </citation>
    <scope>NUCLEOTIDE SEQUENCE [LARGE SCALE GENOMIC DNA]</scope>
    <source>
        <strain evidence="2 3">BT683</strain>
    </source>
</reference>
<accession>A0ABS0IHT4</accession>
<comment type="caution">
    <text evidence="2">The sequence shown here is derived from an EMBL/GenBank/DDBJ whole genome shotgun (WGS) entry which is preliminary data.</text>
</comment>
<evidence type="ECO:0000256" key="1">
    <source>
        <dbReference type="SAM" id="SignalP"/>
    </source>
</evidence>
<proteinExistence type="predicted"/>
<sequence length="193" mass="20990">MYYFLAAVIILSTSFEANAQVDTATTRNGAIKGGIGVGYNDTNEEKGLGLISSIGYQKEFGAKHKLRINPNLLFGSFSSAGITDTRDQYYQMSALQVILAYDVIRFKSISLFLSTGGVLTYSRGLFGTGDELEKPGTTSRYFNKIYLGGIAGAGIRISPQNSRLSYEINPLNFGFGNNGFILTSPILSLDYKL</sequence>
<organism evidence="2 3">
    <name type="scientific">Hymenobacter jeongseonensis</name>
    <dbReference type="NCBI Taxonomy" id="2791027"/>
    <lineage>
        <taxon>Bacteria</taxon>
        <taxon>Pseudomonadati</taxon>
        <taxon>Bacteroidota</taxon>
        <taxon>Cytophagia</taxon>
        <taxon>Cytophagales</taxon>
        <taxon>Hymenobacteraceae</taxon>
        <taxon>Hymenobacter</taxon>
    </lineage>
</organism>
<keyword evidence="3" id="KW-1185">Reference proteome</keyword>
<dbReference type="RefSeq" id="WP_196282287.1">
    <property type="nucleotide sequence ID" value="NZ_JADQDQ010000004.1"/>
</dbReference>
<name>A0ABS0IHT4_9BACT</name>
<gene>
    <name evidence="2" type="ORF">I2I05_10940</name>
</gene>
<feature type="signal peptide" evidence="1">
    <location>
        <begin position="1"/>
        <end position="19"/>
    </location>
</feature>
<dbReference type="EMBL" id="JADQDQ010000004">
    <property type="protein sequence ID" value="MBF9237910.1"/>
    <property type="molecule type" value="Genomic_DNA"/>
</dbReference>
<evidence type="ECO:0000313" key="2">
    <source>
        <dbReference type="EMBL" id="MBF9237910.1"/>
    </source>
</evidence>
<dbReference type="Proteomes" id="UP000597617">
    <property type="component" value="Unassembled WGS sequence"/>
</dbReference>